<keyword evidence="3" id="KW-1185">Reference proteome</keyword>
<protein>
    <submittedName>
        <fullName evidence="2">Uncharacterized protein</fullName>
    </submittedName>
</protein>
<dbReference type="AlphaFoldDB" id="A0AAV0X364"/>
<feature type="compositionally biased region" description="Basic and acidic residues" evidence="1">
    <location>
        <begin position="1"/>
        <end position="10"/>
    </location>
</feature>
<feature type="compositionally biased region" description="Polar residues" evidence="1">
    <location>
        <begin position="13"/>
        <end position="22"/>
    </location>
</feature>
<comment type="caution">
    <text evidence="2">The sequence shown here is derived from an EMBL/GenBank/DDBJ whole genome shotgun (WGS) entry which is preliminary data.</text>
</comment>
<evidence type="ECO:0000313" key="2">
    <source>
        <dbReference type="EMBL" id="CAI6362508.1"/>
    </source>
</evidence>
<dbReference type="Proteomes" id="UP001160148">
    <property type="component" value="Unassembled WGS sequence"/>
</dbReference>
<gene>
    <name evidence="2" type="ORF">MEUPH1_LOCUS17571</name>
</gene>
<evidence type="ECO:0000256" key="1">
    <source>
        <dbReference type="SAM" id="MobiDB-lite"/>
    </source>
</evidence>
<name>A0AAV0X364_9HEMI</name>
<reference evidence="2 3" key="1">
    <citation type="submission" date="2023-01" db="EMBL/GenBank/DDBJ databases">
        <authorList>
            <person name="Whitehead M."/>
        </authorList>
    </citation>
    <scope>NUCLEOTIDE SEQUENCE [LARGE SCALE GENOMIC DNA]</scope>
</reference>
<organism evidence="2 3">
    <name type="scientific">Macrosiphum euphorbiae</name>
    <name type="common">potato aphid</name>
    <dbReference type="NCBI Taxonomy" id="13131"/>
    <lineage>
        <taxon>Eukaryota</taxon>
        <taxon>Metazoa</taxon>
        <taxon>Ecdysozoa</taxon>
        <taxon>Arthropoda</taxon>
        <taxon>Hexapoda</taxon>
        <taxon>Insecta</taxon>
        <taxon>Pterygota</taxon>
        <taxon>Neoptera</taxon>
        <taxon>Paraneoptera</taxon>
        <taxon>Hemiptera</taxon>
        <taxon>Sternorrhyncha</taxon>
        <taxon>Aphidomorpha</taxon>
        <taxon>Aphidoidea</taxon>
        <taxon>Aphididae</taxon>
        <taxon>Macrosiphini</taxon>
        <taxon>Macrosiphum</taxon>
    </lineage>
</organism>
<accession>A0AAV0X364</accession>
<dbReference type="EMBL" id="CARXXK010000003">
    <property type="protein sequence ID" value="CAI6362508.1"/>
    <property type="molecule type" value="Genomic_DNA"/>
</dbReference>
<feature type="region of interest" description="Disordered" evidence="1">
    <location>
        <begin position="1"/>
        <end position="28"/>
    </location>
</feature>
<evidence type="ECO:0000313" key="3">
    <source>
        <dbReference type="Proteomes" id="UP001160148"/>
    </source>
</evidence>
<proteinExistence type="predicted"/>
<sequence length="74" mass="8210">MTARRDRCDPRATASSISNLNSKVPPGRLCDVNRERLKLAGYHPGPLLQYIPMLSDYRDGTKGGSDGDNNMLLY</sequence>